<dbReference type="InterPro" id="IPR011990">
    <property type="entry name" value="TPR-like_helical_dom_sf"/>
</dbReference>
<evidence type="ECO:0000313" key="2">
    <source>
        <dbReference type="EMBL" id="KAF9473906.1"/>
    </source>
</evidence>
<dbReference type="InterPro" id="IPR019734">
    <property type="entry name" value="TPR_rpt"/>
</dbReference>
<dbReference type="InterPro" id="IPR051966">
    <property type="entry name" value="RPAP3"/>
</dbReference>
<keyword evidence="1" id="KW-0802">TPR repeat</keyword>
<dbReference type="SUPFAM" id="SSF48452">
    <property type="entry name" value="TPR-like"/>
    <property type="match status" value="1"/>
</dbReference>
<accession>A0A9P5YRN4</accession>
<dbReference type="OrthoDB" id="629492at2759"/>
<protein>
    <submittedName>
        <fullName evidence="2">TPR-like protein</fullName>
    </submittedName>
</protein>
<proteinExistence type="predicted"/>
<dbReference type="PANTHER" id="PTHR46423">
    <property type="entry name" value="RNA POLYMERASE II-ASSOCIATED PROTEIN 3"/>
    <property type="match status" value="1"/>
</dbReference>
<dbReference type="Proteomes" id="UP000807469">
    <property type="component" value="Unassembled WGS sequence"/>
</dbReference>
<name>A0A9P5YRN4_9AGAR</name>
<sequence length="193" mass="21700">MEDEKLSEMEMLLTATDLKEKGNAEFKEGDITRAQIFYSSSISTFPTPDAMNNLAACALRQNRFDVAESFATKALDIDLFNKPQSIAKAHYRRALARLHLAKFKEAHEDVVLAKQLNPSDASISELSERIESVSATVKSQDDIANFLKEQPQADVKMSFTEAFNKIEELDIAYIRIPEPALSSMKTLLPLYSY</sequence>
<dbReference type="SMART" id="SM00028">
    <property type="entry name" value="TPR"/>
    <property type="match status" value="3"/>
</dbReference>
<dbReference type="PANTHER" id="PTHR46423:SF1">
    <property type="entry name" value="RNA POLYMERASE II-ASSOCIATED PROTEIN 3"/>
    <property type="match status" value="1"/>
</dbReference>
<comment type="caution">
    <text evidence="2">The sequence shown here is derived from an EMBL/GenBank/DDBJ whole genome shotgun (WGS) entry which is preliminary data.</text>
</comment>
<gene>
    <name evidence="2" type="ORF">BDN70DRAFT_885405</name>
</gene>
<dbReference type="Gene3D" id="1.25.40.10">
    <property type="entry name" value="Tetratricopeptide repeat domain"/>
    <property type="match status" value="1"/>
</dbReference>
<dbReference type="GO" id="GO:0101031">
    <property type="term" value="C:protein folding chaperone complex"/>
    <property type="evidence" value="ECO:0007669"/>
    <property type="project" value="TreeGrafter"/>
</dbReference>
<evidence type="ECO:0000256" key="1">
    <source>
        <dbReference type="ARBA" id="ARBA00022803"/>
    </source>
</evidence>
<evidence type="ECO:0000313" key="3">
    <source>
        <dbReference type="Proteomes" id="UP000807469"/>
    </source>
</evidence>
<reference evidence="2" key="1">
    <citation type="submission" date="2020-11" db="EMBL/GenBank/DDBJ databases">
        <authorList>
            <consortium name="DOE Joint Genome Institute"/>
            <person name="Ahrendt S."/>
            <person name="Riley R."/>
            <person name="Andreopoulos W."/>
            <person name="Labutti K."/>
            <person name="Pangilinan J."/>
            <person name="Ruiz-Duenas F.J."/>
            <person name="Barrasa J.M."/>
            <person name="Sanchez-Garcia M."/>
            <person name="Camarero S."/>
            <person name="Miyauchi S."/>
            <person name="Serrano A."/>
            <person name="Linde D."/>
            <person name="Babiker R."/>
            <person name="Drula E."/>
            <person name="Ayuso-Fernandez I."/>
            <person name="Pacheco R."/>
            <person name="Padilla G."/>
            <person name="Ferreira P."/>
            <person name="Barriuso J."/>
            <person name="Kellner H."/>
            <person name="Castanera R."/>
            <person name="Alfaro M."/>
            <person name="Ramirez L."/>
            <person name="Pisabarro A.G."/>
            <person name="Kuo A."/>
            <person name="Tritt A."/>
            <person name="Lipzen A."/>
            <person name="He G."/>
            <person name="Yan M."/>
            <person name="Ng V."/>
            <person name="Cullen D."/>
            <person name="Martin F."/>
            <person name="Rosso M.-N."/>
            <person name="Henrissat B."/>
            <person name="Hibbett D."/>
            <person name="Martinez A.T."/>
            <person name="Grigoriev I.V."/>
        </authorList>
    </citation>
    <scope>NUCLEOTIDE SEQUENCE</scope>
    <source>
        <strain evidence="2">CIRM-BRFM 674</strain>
    </source>
</reference>
<organism evidence="2 3">
    <name type="scientific">Pholiota conissans</name>
    <dbReference type="NCBI Taxonomy" id="109636"/>
    <lineage>
        <taxon>Eukaryota</taxon>
        <taxon>Fungi</taxon>
        <taxon>Dikarya</taxon>
        <taxon>Basidiomycota</taxon>
        <taxon>Agaricomycotina</taxon>
        <taxon>Agaricomycetes</taxon>
        <taxon>Agaricomycetidae</taxon>
        <taxon>Agaricales</taxon>
        <taxon>Agaricineae</taxon>
        <taxon>Strophariaceae</taxon>
        <taxon>Pholiota</taxon>
    </lineage>
</organism>
<keyword evidence="3" id="KW-1185">Reference proteome</keyword>
<dbReference type="EMBL" id="MU155408">
    <property type="protein sequence ID" value="KAF9473906.1"/>
    <property type="molecule type" value="Genomic_DNA"/>
</dbReference>
<dbReference type="AlphaFoldDB" id="A0A9P5YRN4"/>